<sequence>MKRKHTRTLLATLALAAVAAGAVQAAPALTQIWVDVNPVTIQIGSGPNAEKHTGTFQNGEQTVPLSMLHNGTTYVPLRFVGDVLHKEVKWDEAERAITIFDGGQGGIVAGKLETVLGYDGADSLVFSMKNQTEQEQTLTFTSGKKFDYVIWNEKGEQVRQYSKDKMFTAVMSKLVLKQGQEETFTAPLEGLPAGTYKVKFWVTAQGADVSQTITFRVPAQK</sequence>
<proteinExistence type="predicted"/>
<keyword evidence="4" id="KW-1185">Reference proteome</keyword>
<dbReference type="InterPro" id="IPR020481">
    <property type="entry name" value="Intracell_prot_inh_BsuPI"/>
</dbReference>
<dbReference type="Pfam" id="PF07833">
    <property type="entry name" value="Cu_amine_oxidN1"/>
    <property type="match status" value="1"/>
</dbReference>
<dbReference type="InterPro" id="IPR012854">
    <property type="entry name" value="Cu_amine_oxidase-like_N"/>
</dbReference>
<reference evidence="3 4" key="1">
    <citation type="submission" date="2015-12" db="EMBL/GenBank/DDBJ databases">
        <title>Genome sequence of Aneurinibacillus soli.</title>
        <authorList>
            <person name="Lee J.S."/>
            <person name="Lee K.C."/>
            <person name="Kim K.K."/>
            <person name="Lee B.W."/>
        </authorList>
    </citation>
    <scope>NUCLEOTIDE SEQUENCE [LARGE SCALE GENOMIC DNA]</scope>
    <source>
        <strain evidence="3 4">CB4</strain>
    </source>
</reference>
<dbReference type="Gene3D" id="2.60.40.2360">
    <property type="entry name" value="Intracellular proteinase inhibitor BsuPI"/>
    <property type="match status" value="1"/>
</dbReference>
<feature type="domain" description="Intracellular proteinase inhibitor BsuPI" evidence="2">
    <location>
        <begin position="124"/>
        <end position="205"/>
    </location>
</feature>
<dbReference type="Pfam" id="PF12690">
    <property type="entry name" value="BsuPI"/>
    <property type="match status" value="1"/>
</dbReference>
<feature type="domain" description="Copper amine oxidase-like N-terminal" evidence="1">
    <location>
        <begin position="68"/>
        <end position="99"/>
    </location>
</feature>
<evidence type="ECO:0000259" key="1">
    <source>
        <dbReference type="Pfam" id="PF07833"/>
    </source>
</evidence>
<organism evidence="3 4">
    <name type="scientific">Aneurinibacillus soli</name>
    <dbReference type="NCBI Taxonomy" id="1500254"/>
    <lineage>
        <taxon>Bacteria</taxon>
        <taxon>Bacillati</taxon>
        <taxon>Bacillota</taxon>
        <taxon>Bacilli</taxon>
        <taxon>Bacillales</taxon>
        <taxon>Paenibacillaceae</taxon>
        <taxon>Aneurinibacillus group</taxon>
        <taxon>Aneurinibacillus</taxon>
    </lineage>
</organism>
<dbReference type="SUPFAM" id="SSF55383">
    <property type="entry name" value="Copper amine oxidase, domain N"/>
    <property type="match status" value="1"/>
</dbReference>
<name>A0A0U5AZ39_9BACL</name>
<protein>
    <submittedName>
        <fullName evidence="3">Intracellular proteinase inhibitor</fullName>
    </submittedName>
</protein>
<dbReference type="Proteomes" id="UP000217696">
    <property type="component" value="Chromosome"/>
</dbReference>
<dbReference type="AlphaFoldDB" id="A0A0U5AZ39"/>
<accession>A0A0U5AZ39</accession>
<gene>
    <name evidence="3" type="primary">ipi</name>
    <name evidence="3" type="ORF">CB4_03212</name>
</gene>
<evidence type="ECO:0000313" key="3">
    <source>
        <dbReference type="EMBL" id="BAU29034.1"/>
    </source>
</evidence>
<dbReference type="InterPro" id="IPR036582">
    <property type="entry name" value="Mao_N_sf"/>
</dbReference>
<dbReference type="KEGG" id="asoc:CB4_03212"/>
<evidence type="ECO:0000259" key="2">
    <source>
        <dbReference type="Pfam" id="PF12690"/>
    </source>
</evidence>
<dbReference type="InterPro" id="IPR038144">
    <property type="entry name" value="IPI"/>
</dbReference>
<dbReference type="EMBL" id="AP017312">
    <property type="protein sequence ID" value="BAU29034.1"/>
    <property type="molecule type" value="Genomic_DNA"/>
</dbReference>
<evidence type="ECO:0000313" key="4">
    <source>
        <dbReference type="Proteomes" id="UP000217696"/>
    </source>
</evidence>